<evidence type="ECO:0000313" key="8">
    <source>
        <dbReference type="EnsemblMetazoa" id="GBRI003654-PA"/>
    </source>
</evidence>
<reference evidence="9" key="1">
    <citation type="submission" date="2014-03" db="EMBL/GenBank/DDBJ databases">
        <authorList>
            <person name="Aksoy S."/>
            <person name="Warren W."/>
            <person name="Wilson R.K."/>
        </authorList>
    </citation>
    <scope>NUCLEOTIDE SEQUENCE [LARGE SCALE GENOMIC DNA]</scope>
    <source>
        <strain evidence="9">IAEA</strain>
    </source>
</reference>
<dbReference type="GO" id="GO:0034587">
    <property type="term" value="P:piRNA processing"/>
    <property type="evidence" value="ECO:0007669"/>
    <property type="project" value="TreeGrafter"/>
</dbReference>
<sequence length="263" mass="30162">MLKSAIVRYTIYSASLIVLSEVAYQSFRALKNCYNNWYKNHAQQGASWAVILTNELTMSCPLNHRLNPNSRSAIATLQKISIHEMKPMCSNPYCYESNVGLIEDLLNAAKYSIDVAMFMITSVQISKALARASLRGVTVRIITDTTNAFSPHSQVLYLLKFDNVSIRFNPKEDRKLFHHKFCILDSPSTIKYFLKRLNKLIAKKLEELENISSALMTGSMNFTIQGFTTNFENVLLTDQKEMIQQYSDEYQRLWELFAGSHKD</sequence>
<dbReference type="EnsemblMetazoa" id="GBRI003654-RA">
    <property type="protein sequence ID" value="GBRI003654-PA"/>
    <property type="gene ID" value="GBRI003654"/>
</dbReference>
<dbReference type="InterPro" id="IPR025202">
    <property type="entry name" value="PLD-like_dom"/>
</dbReference>
<evidence type="ECO:0000256" key="5">
    <source>
        <dbReference type="ARBA" id="ARBA00040549"/>
    </source>
</evidence>
<name>A0A1A9W262_9MUSC</name>
<evidence type="ECO:0000256" key="3">
    <source>
        <dbReference type="ARBA" id="ARBA00023098"/>
    </source>
</evidence>
<dbReference type="Pfam" id="PF13091">
    <property type="entry name" value="PLDc_2"/>
    <property type="match status" value="1"/>
</dbReference>
<keyword evidence="3" id="KW-0443">Lipid metabolism</keyword>
<dbReference type="SUPFAM" id="SSF56024">
    <property type="entry name" value="Phospholipase D/nuclease"/>
    <property type="match status" value="1"/>
</dbReference>
<dbReference type="PANTHER" id="PTHR43856:SF1">
    <property type="entry name" value="MITOCHONDRIAL CARDIOLIPIN HYDROLASE"/>
    <property type="match status" value="1"/>
</dbReference>
<organism evidence="8 9">
    <name type="scientific">Glossina brevipalpis</name>
    <dbReference type="NCBI Taxonomy" id="37001"/>
    <lineage>
        <taxon>Eukaryota</taxon>
        <taxon>Metazoa</taxon>
        <taxon>Ecdysozoa</taxon>
        <taxon>Arthropoda</taxon>
        <taxon>Hexapoda</taxon>
        <taxon>Insecta</taxon>
        <taxon>Pterygota</taxon>
        <taxon>Neoptera</taxon>
        <taxon>Endopterygota</taxon>
        <taxon>Diptera</taxon>
        <taxon>Brachycera</taxon>
        <taxon>Muscomorpha</taxon>
        <taxon>Hippoboscoidea</taxon>
        <taxon>Glossinidae</taxon>
        <taxon>Glossina</taxon>
    </lineage>
</organism>
<accession>A0A1A9W262</accession>
<evidence type="ECO:0000256" key="2">
    <source>
        <dbReference type="ARBA" id="ARBA00022963"/>
    </source>
</evidence>
<protein>
    <recommendedName>
        <fullName evidence="5">Mitochondrial cardiolipin hydrolase</fullName>
    </recommendedName>
    <alternativeName>
        <fullName evidence="6">Mitochondrial phospholipase</fullName>
    </alternativeName>
</protein>
<dbReference type="VEuPathDB" id="VectorBase:GBRI003654"/>
<proteinExistence type="inferred from homology"/>
<evidence type="ECO:0000313" key="9">
    <source>
        <dbReference type="Proteomes" id="UP000091820"/>
    </source>
</evidence>
<keyword evidence="9" id="KW-1185">Reference proteome</keyword>
<dbReference type="AlphaFoldDB" id="A0A1A9W262"/>
<evidence type="ECO:0000256" key="1">
    <source>
        <dbReference type="ARBA" id="ARBA00022801"/>
    </source>
</evidence>
<evidence type="ECO:0000256" key="4">
    <source>
        <dbReference type="ARBA" id="ARBA00038012"/>
    </source>
</evidence>
<feature type="domain" description="Phospholipase D-like" evidence="7">
    <location>
        <begin position="104"/>
        <end position="254"/>
    </location>
</feature>
<dbReference type="Gene3D" id="3.30.870.10">
    <property type="entry name" value="Endonuclease Chain A"/>
    <property type="match status" value="1"/>
</dbReference>
<evidence type="ECO:0000256" key="6">
    <source>
        <dbReference type="ARBA" id="ARBA00043167"/>
    </source>
</evidence>
<evidence type="ECO:0000259" key="7">
    <source>
        <dbReference type="Pfam" id="PF13091"/>
    </source>
</evidence>
<keyword evidence="2" id="KW-0442">Lipid degradation</keyword>
<dbReference type="STRING" id="37001.A0A1A9W262"/>
<dbReference type="Proteomes" id="UP000091820">
    <property type="component" value="Unassembled WGS sequence"/>
</dbReference>
<dbReference type="PANTHER" id="PTHR43856">
    <property type="entry name" value="CARDIOLIPIN HYDROLASE"/>
    <property type="match status" value="1"/>
</dbReference>
<reference evidence="8" key="2">
    <citation type="submission" date="2020-05" db="UniProtKB">
        <authorList>
            <consortium name="EnsemblMetazoa"/>
        </authorList>
    </citation>
    <scope>IDENTIFICATION</scope>
    <source>
        <strain evidence="8">IAEA</strain>
    </source>
</reference>
<dbReference type="GO" id="GO:0005739">
    <property type="term" value="C:mitochondrion"/>
    <property type="evidence" value="ECO:0007669"/>
    <property type="project" value="TreeGrafter"/>
</dbReference>
<comment type="similarity">
    <text evidence="4">Belongs to the phospholipase D family. MitoPLD/Zucchini subfamily.</text>
</comment>
<dbReference type="InterPro" id="IPR051406">
    <property type="entry name" value="PLD_domain"/>
</dbReference>
<dbReference type="GO" id="GO:0016891">
    <property type="term" value="F:RNA endonuclease activity producing 5'-phosphomonoesters, hydrolytic mechanism"/>
    <property type="evidence" value="ECO:0007669"/>
    <property type="project" value="TreeGrafter"/>
</dbReference>
<keyword evidence="1" id="KW-0378">Hydrolase</keyword>
<dbReference type="GO" id="GO:0016042">
    <property type="term" value="P:lipid catabolic process"/>
    <property type="evidence" value="ECO:0007669"/>
    <property type="project" value="UniProtKB-KW"/>
</dbReference>